<keyword evidence="4" id="KW-1185">Reference proteome</keyword>
<comment type="caution">
    <text evidence="3">The sequence shown here is derived from an EMBL/GenBank/DDBJ whole genome shotgun (WGS) entry which is preliminary data.</text>
</comment>
<dbReference type="Proteomes" id="UP000747542">
    <property type="component" value="Unassembled WGS sequence"/>
</dbReference>
<proteinExistence type="predicted"/>
<evidence type="ECO:0000256" key="1">
    <source>
        <dbReference type="SAM" id="MobiDB-lite"/>
    </source>
</evidence>
<evidence type="ECO:0000313" key="3">
    <source>
        <dbReference type="EMBL" id="KAG7176125.1"/>
    </source>
</evidence>
<evidence type="ECO:0000256" key="2">
    <source>
        <dbReference type="SAM" id="SignalP"/>
    </source>
</evidence>
<dbReference type="EMBL" id="JAHLQT010004117">
    <property type="protein sequence ID" value="KAG7176125.1"/>
    <property type="molecule type" value="Genomic_DNA"/>
</dbReference>
<feature type="signal peptide" evidence="2">
    <location>
        <begin position="1"/>
        <end position="17"/>
    </location>
</feature>
<keyword evidence="2" id="KW-0732">Signal</keyword>
<reference evidence="3" key="1">
    <citation type="journal article" date="2021" name="Sci. Adv.">
        <title>The American lobster genome reveals insights on longevity, neural, and immune adaptations.</title>
        <authorList>
            <person name="Polinski J.M."/>
            <person name="Zimin A.V."/>
            <person name="Clark K.F."/>
            <person name="Kohn A.B."/>
            <person name="Sadowski N."/>
            <person name="Timp W."/>
            <person name="Ptitsyn A."/>
            <person name="Khanna P."/>
            <person name="Romanova D.Y."/>
            <person name="Williams P."/>
            <person name="Greenwood S.J."/>
            <person name="Moroz L.L."/>
            <person name="Walt D.R."/>
            <person name="Bodnar A.G."/>
        </authorList>
    </citation>
    <scope>NUCLEOTIDE SEQUENCE</scope>
    <source>
        <strain evidence="3">GMGI-L3</strain>
    </source>
</reference>
<gene>
    <name evidence="3" type="ORF">Hamer_G020970</name>
</gene>
<protein>
    <submittedName>
        <fullName evidence="3">Putative Lytic polysaccharide mono-oxygenase, cellulose-degrading-containing protein 10</fullName>
    </submittedName>
</protein>
<feature type="region of interest" description="Disordered" evidence="1">
    <location>
        <begin position="21"/>
        <end position="44"/>
    </location>
</feature>
<organism evidence="3 4">
    <name type="scientific">Homarus americanus</name>
    <name type="common">American lobster</name>
    <dbReference type="NCBI Taxonomy" id="6706"/>
    <lineage>
        <taxon>Eukaryota</taxon>
        <taxon>Metazoa</taxon>
        <taxon>Ecdysozoa</taxon>
        <taxon>Arthropoda</taxon>
        <taxon>Crustacea</taxon>
        <taxon>Multicrustacea</taxon>
        <taxon>Malacostraca</taxon>
        <taxon>Eumalacostraca</taxon>
        <taxon>Eucarida</taxon>
        <taxon>Decapoda</taxon>
        <taxon>Pleocyemata</taxon>
        <taxon>Astacidea</taxon>
        <taxon>Nephropoidea</taxon>
        <taxon>Nephropidae</taxon>
        <taxon>Homarus</taxon>
    </lineage>
</organism>
<name>A0A8J5N9L2_HOMAM</name>
<accession>A0A8J5N9L2</accession>
<evidence type="ECO:0000313" key="4">
    <source>
        <dbReference type="Proteomes" id="UP000747542"/>
    </source>
</evidence>
<feature type="chain" id="PRO_5035238151" evidence="2">
    <location>
        <begin position="18"/>
        <end position="185"/>
    </location>
</feature>
<dbReference type="AlphaFoldDB" id="A0A8J5N9L2"/>
<dbReference type="OrthoDB" id="6351827at2759"/>
<sequence length="185" mass="19870">MNPGLLLFVLAVGTASAQQLTSPPSRECRELGAMSGGAKEGNSVPTYSAGETITVKAEVPNMKSGAFEFNLCPSADAQDEDCLFKYPLEMADGSGRQFEINSEIPGGQYDVSLILPKGLTCDICTIMWTLITKDCVEGSSCSNQLAKLCADISITEEKTRKTRFWGKAFRIADKALDVAHAFSRG</sequence>